<dbReference type="Proteomes" id="UP001596978">
    <property type="component" value="Unassembled WGS sequence"/>
</dbReference>
<feature type="signal peptide" evidence="1">
    <location>
        <begin position="1"/>
        <end position="21"/>
    </location>
</feature>
<evidence type="ECO:0000259" key="2">
    <source>
        <dbReference type="Pfam" id="PF10988"/>
    </source>
</evidence>
<dbReference type="InterPro" id="IPR021255">
    <property type="entry name" value="DUF2807"/>
</dbReference>
<evidence type="ECO:0000313" key="3">
    <source>
        <dbReference type="EMBL" id="MFD0862770.1"/>
    </source>
</evidence>
<keyword evidence="1" id="KW-0732">Signal</keyword>
<dbReference type="RefSeq" id="WP_386408210.1">
    <property type="nucleotide sequence ID" value="NZ_JBHTJH010000010.1"/>
</dbReference>
<sequence length="249" mass="27717">MKKLLYIPFIFILFACSNENAFDCIQTAGKIVQREIAVGDFDRVLVNEHIEMIISSGTENRVVVETGENLINDVKAVVQSGRLILTDNNDCNWVRDYGITKIYVTAIDITEIRSGTQFPIRSEGVLTFPQLTILSETFEAPDTAAVGEFFLEIDNENLTVVFNNLSNMFISGNVDDLDLSFAAGNPRFEGAELIARNVNVFHRSSNDIIIHPTETLTGRIVSTGDVIAVNQPPVVDVEVLYQGRLIFRN</sequence>
<evidence type="ECO:0000313" key="4">
    <source>
        <dbReference type="Proteomes" id="UP001596978"/>
    </source>
</evidence>
<dbReference type="PROSITE" id="PS51257">
    <property type="entry name" value="PROKAR_LIPOPROTEIN"/>
    <property type="match status" value="1"/>
</dbReference>
<feature type="chain" id="PRO_5047344045" evidence="1">
    <location>
        <begin position="22"/>
        <end position="249"/>
    </location>
</feature>
<keyword evidence="4" id="KW-1185">Reference proteome</keyword>
<comment type="caution">
    <text evidence="3">The sequence shown here is derived from an EMBL/GenBank/DDBJ whole genome shotgun (WGS) entry which is preliminary data.</text>
</comment>
<evidence type="ECO:0000256" key="1">
    <source>
        <dbReference type="SAM" id="SignalP"/>
    </source>
</evidence>
<name>A0ABW3D119_9FLAO</name>
<dbReference type="Pfam" id="PF10988">
    <property type="entry name" value="DUF2807"/>
    <property type="match status" value="1"/>
</dbReference>
<dbReference type="EMBL" id="JBHTJH010000010">
    <property type="protein sequence ID" value="MFD0862770.1"/>
    <property type="molecule type" value="Genomic_DNA"/>
</dbReference>
<reference evidence="4" key="1">
    <citation type="journal article" date="2019" name="Int. J. Syst. Evol. Microbiol.">
        <title>The Global Catalogue of Microorganisms (GCM) 10K type strain sequencing project: providing services to taxonomists for standard genome sequencing and annotation.</title>
        <authorList>
            <consortium name="The Broad Institute Genomics Platform"/>
            <consortium name="The Broad Institute Genome Sequencing Center for Infectious Disease"/>
            <person name="Wu L."/>
            <person name="Ma J."/>
        </authorList>
    </citation>
    <scope>NUCLEOTIDE SEQUENCE [LARGE SCALE GENOMIC DNA]</scope>
    <source>
        <strain evidence="4">CCUG 62952</strain>
    </source>
</reference>
<gene>
    <name evidence="3" type="ORF">ACFQ1M_11190</name>
</gene>
<protein>
    <submittedName>
        <fullName evidence="3">Head GIN domain-containing protein</fullName>
    </submittedName>
</protein>
<accession>A0ABW3D119</accession>
<feature type="domain" description="Putative auto-transporter adhesin head GIN" evidence="2">
    <location>
        <begin position="40"/>
        <end position="232"/>
    </location>
</feature>
<proteinExistence type="predicted"/>
<dbReference type="Gene3D" id="2.160.20.120">
    <property type="match status" value="1"/>
</dbReference>
<organism evidence="3 4">
    <name type="scientific">Sungkyunkwania multivorans</name>
    <dbReference type="NCBI Taxonomy" id="1173618"/>
    <lineage>
        <taxon>Bacteria</taxon>
        <taxon>Pseudomonadati</taxon>
        <taxon>Bacteroidota</taxon>
        <taxon>Flavobacteriia</taxon>
        <taxon>Flavobacteriales</taxon>
        <taxon>Flavobacteriaceae</taxon>
        <taxon>Sungkyunkwania</taxon>
    </lineage>
</organism>